<dbReference type="Gene3D" id="3.30.450.40">
    <property type="match status" value="1"/>
</dbReference>
<feature type="domain" description="PAS" evidence="2">
    <location>
        <begin position="597"/>
        <end position="636"/>
    </location>
</feature>
<feature type="domain" description="PAC" evidence="3">
    <location>
        <begin position="665"/>
        <end position="717"/>
    </location>
</feature>
<gene>
    <name evidence="4" type="ORF">K4G66_11185</name>
</gene>
<keyword evidence="1" id="KW-1133">Transmembrane helix</keyword>
<accession>A0AA49GU86</accession>
<dbReference type="SMART" id="SM00065">
    <property type="entry name" value="GAF"/>
    <property type="match status" value="1"/>
</dbReference>
<dbReference type="InterPro" id="IPR003018">
    <property type="entry name" value="GAF"/>
</dbReference>
<dbReference type="CDD" id="cd00130">
    <property type="entry name" value="PAS"/>
    <property type="match status" value="3"/>
</dbReference>
<dbReference type="InterPro" id="IPR000014">
    <property type="entry name" value="PAS"/>
</dbReference>
<dbReference type="InterPro" id="IPR013655">
    <property type="entry name" value="PAS_fold_3"/>
</dbReference>
<dbReference type="InterPro" id="IPR052155">
    <property type="entry name" value="Biofilm_reg_signaling"/>
</dbReference>
<organism evidence="4">
    <name type="scientific">Roseihalotalea indica</name>
    <dbReference type="NCBI Taxonomy" id="2867963"/>
    <lineage>
        <taxon>Bacteria</taxon>
        <taxon>Pseudomonadati</taxon>
        <taxon>Bacteroidota</taxon>
        <taxon>Cytophagia</taxon>
        <taxon>Cytophagales</taxon>
        <taxon>Catalimonadaceae</taxon>
        <taxon>Roseihalotalea</taxon>
    </lineage>
</organism>
<dbReference type="SUPFAM" id="SSF55785">
    <property type="entry name" value="PYP-like sensor domain (PAS domain)"/>
    <property type="match status" value="4"/>
</dbReference>
<dbReference type="Gene3D" id="3.30.450.20">
    <property type="entry name" value="PAS domain"/>
    <property type="match status" value="4"/>
</dbReference>
<dbReference type="SMART" id="SM00086">
    <property type="entry name" value="PAC"/>
    <property type="match status" value="3"/>
</dbReference>
<keyword evidence="1" id="KW-0812">Transmembrane</keyword>
<sequence>MKIPIHVTRRWYGVLSIFIAWFVSLVGLLFSTISHKNFYLLILLGGGISLLLAGLRKMHRRYQKVLEAIDQLASGRVTSPLTEHRQSPWAPSVNTLYHKLNEAASFIKELGNHDGANDLHYLQPTENLGQALLEVEQTLIVYREEERMRRWSAEGLAHFAEILRNNTDNIQGFCDQVIRELVKYLGCNQGSLFLEMDDEETSYLELQSCYAYDKKKYEQKRFARGQSLVGQCMLEQKPIILTEVPQSYVSITSGLGEATPGHVVIMPLLFQESAHGVIELASFKKLDKHQILFLEKVAESIASTLAMIRGNTHTKQLLINSQQLALELRDREEKTQQHLEELALAQQQMEGNQKELEGIFSAMDATLIVAYFNLEGNLLVANQNFTSLLGYTLEAVQSKDAVIFANSSQVSNIWENLSEGRAMKDDFQLLPLGESEVWVHASFTPITTVNGEIEKILMLGTDITQKKLVLEKLSLVANNTDNSVIITGKDGRVEYVNKGFVNLTGYSTEEVLGRNPDSFLHGPKTDRETVNRIRQKHKEGVSFHEEILNYKKNGESFWVSIMMNPVCNEAGEVERFVTMQTDVTKIKEDTLDYTYKLEAISKSNAVVEFDSRGFVVDANSMYLEITGYQKEELVGRLYSHLIPKSEMEKPQTQMMWENLKAGTFFSGEFKQKSKQGKELWLSGTFNPIFDLDNQLQKIMMFAQFTTREKETQQELMGTIQALMNAVMTIEMDVDGNLKKANARFLEAFGYKRLEIARKTLSDILAEGCTVPKVSEILKDSEAKEYPLTLITKVGEVHHYRGTFAEVRDMEGTLLKVVLVLLEEAH</sequence>
<evidence type="ECO:0000259" key="3">
    <source>
        <dbReference type="PROSITE" id="PS50113"/>
    </source>
</evidence>
<dbReference type="InterPro" id="IPR001610">
    <property type="entry name" value="PAC"/>
</dbReference>
<feature type="domain" description="PAC" evidence="3">
    <location>
        <begin position="543"/>
        <end position="595"/>
    </location>
</feature>
<name>A0AA49GU86_9BACT</name>
<dbReference type="Pfam" id="PF13426">
    <property type="entry name" value="PAS_9"/>
    <property type="match status" value="3"/>
</dbReference>
<dbReference type="PROSITE" id="PS50112">
    <property type="entry name" value="PAS"/>
    <property type="match status" value="2"/>
</dbReference>
<dbReference type="NCBIfam" id="TIGR00229">
    <property type="entry name" value="sensory_box"/>
    <property type="match status" value="4"/>
</dbReference>
<dbReference type="InterPro" id="IPR000700">
    <property type="entry name" value="PAS-assoc_C"/>
</dbReference>
<reference evidence="4" key="2">
    <citation type="journal article" date="2024" name="Antonie Van Leeuwenhoek">
        <title>Roseihalotalea indica gen. nov., sp. nov., a halophilic Bacteroidetes from mesopelagic Southwest Indian Ocean with higher carbohydrate metabolic potential.</title>
        <authorList>
            <person name="Chen B."/>
            <person name="Zhang M."/>
            <person name="Lin D."/>
            <person name="Ye J."/>
            <person name="Tang K."/>
        </authorList>
    </citation>
    <scope>NUCLEOTIDE SEQUENCE</scope>
    <source>
        <strain evidence="4">TK19036</strain>
    </source>
</reference>
<feature type="domain" description="PAC" evidence="3">
    <location>
        <begin position="423"/>
        <end position="475"/>
    </location>
</feature>
<dbReference type="PANTHER" id="PTHR44757:SF2">
    <property type="entry name" value="BIOFILM ARCHITECTURE MAINTENANCE PROTEIN MBAA"/>
    <property type="match status" value="1"/>
</dbReference>
<evidence type="ECO:0000259" key="2">
    <source>
        <dbReference type="PROSITE" id="PS50112"/>
    </source>
</evidence>
<dbReference type="PROSITE" id="PS50113">
    <property type="entry name" value="PAC"/>
    <property type="match status" value="3"/>
</dbReference>
<evidence type="ECO:0000256" key="1">
    <source>
        <dbReference type="SAM" id="Phobius"/>
    </source>
</evidence>
<proteinExistence type="predicted"/>
<dbReference type="SUPFAM" id="SSF55781">
    <property type="entry name" value="GAF domain-like"/>
    <property type="match status" value="1"/>
</dbReference>
<dbReference type="Pfam" id="PF08447">
    <property type="entry name" value="PAS_3"/>
    <property type="match status" value="1"/>
</dbReference>
<dbReference type="AlphaFoldDB" id="A0AA49GU86"/>
<dbReference type="Pfam" id="PF13185">
    <property type="entry name" value="GAF_2"/>
    <property type="match status" value="1"/>
</dbReference>
<dbReference type="InterPro" id="IPR035965">
    <property type="entry name" value="PAS-like_dom_sf"/>
</dbReference>
<dbReference type="InterPro" id="IPR029016">
    <property type="entry name" value="GAF-like_dom_sf"/>
</dbReference>
<dbReference type="EMBL" id="CP120682">
    <property type="protein sequence ID" value="WKN39256.1"/>
    <property type="molecule type" value="Genomic_DNA"/>
</dbReference>
<protein>
    <submittedName>
        <fullName evidence="4">PAS domain S-box protein</fullName>
    </submittedName>
</protein>
<reference evidence="4" key="1">
    <citation type="journal article" date="2023" name="Comput. Struct. Biotechnol. J.">
        <title>Discovery of a novel marine Bacteroidetes with a rich repertoire of carbohydrate-active enzymes.</title>
        <authorList>
            <person name="Chen B."/>
            <person name="Liu G."/>
            <person name="Chen Q."/>
            <person name="Wang H."/>
            <person name="Liu L."/>
            <person name="Tang K."/>
        </authorList>
    </citation>
    <scope>NUCLEOTIDE SEQUENCE</scope>
    <source>
        <strain evidence="4">TK19036</strain>
    </source>
</reference>
<keyword evidence="1" id="KW-0472">Membrane</keyword>
<evidence type="ECO:0000313" key="4">
    <source>
        <dbReference type="EMBL" id="WKN39256.1"/>
    </source>
</evidence>
<dbReference type="PANTHER" id="PTHR44757">
    <property type="entry name" value="DIGUANYLATE CYCLASE DGCP"/>
    <property type="match status" value="1"/>
</dbReference>
<feature type="domain" description="PAS" evidence="2">
    <location>
        <begin position="469"/>
        <end position="515"/>
    </location>
</feature>
<dbReference type="SMART" id="SM00091">
    <property type="entry name" value="PAS"/>
    <property type="match status" value="4"/>
</dbReference>
<feature type="transmembrane region" description="Helical" evidence="1">
    <location>
        <begin position="12"/>
        <end position="32"/>
    </location>
</feature>
<feature type="transmembrane region" description="Helical" evidence="1">
    <location>
        <begin position="38"/>
        <end position="55"/>
    </location>
</feature>